<proteinExistence type="predicted"/>
<evidence type="ECO:0000313" key="2">
    <source>
        <dbReference type="EMBL" id="GGR37468.1"/>
    </source>
</evidence>
<evidence type="ECO:0008006" key="6">
    <source>
        <dbReference type="Google" id="ProtNLM"/>
    </source>
</evidence>
<dbReference type="Gene3D" id="3.40.50.2300">
    <property type="match status" value="2"/>
</dbReference>
<evidence type="ECO:0000313" key="4">
    <source>
        <dbReference type="Proteomes" id="UP000326029"/>
    </source>
</evidence>
<keyword evidence="4" id="KW-1185">Reference proteome</keyword>
<keyword evidence="1" id="KW-1133">Transmembrane helix</keyword>
<dbReference type="Proteomes" id="UP000642014">
    <property type="component" value="Unassembled WGS sequence"/>
</dbReference>
<gene>
    <name evidence="3" type="ORF">CP977_15150</name>
    <name evidence="2" type="ORF">GCM10010497_45260</name>
</gene>
<dbReference type="RefSeq" id="WP_104860485.1">
    <property type="nucleotide sequence ID" value="NZ_BMSJ01000009.1"/>
</dbReference>
<dbReference type="EMBL" id="BMSJ01000009">
    <property type="protein sequence ID" value="GGR37468.1"/>
    <property type="molecule type" value="Genomic_DNA"/>
</dbReference>
<dbReference type="AlphaFoldDB" id="A0AAV4KPD2"/>
<evidence type="ECO:0000313" key="3">
    <source>
        <dbReference type="EMBL" id="QEV33339.1"/>
    </source>
</evidence>
<name>A0AAV4KPD2_9ACTN</name>
<reference evidence="2" key="3">
    <citation type="submission" date="2023-08" db="EMBL/GenBank/DDBJ databases">
        <authorList>
            <person name="Sun Q."/>
            <person name="Ohkuma M."/>
        </authorList>
    </citation>
    <scope>NUCLEOTIDE SEQUENCE</scope>
    <source>
        <strain evidence="2">JCM 4205</strain>
    </source>
</reference>
<organism evidence="2 5">
    <name type="scientific">Streptomyces cinereoruber</name>
    <dbReference type="NCBI Taxonomy" id="67260"/>
    <lineage>
        <taxon>Bacteria</taxon>
        <taxon>Bacillati</taxon>
        <taxon>Actinomycetota</taxon>
        <taxon>Actinomycetes</taxon>
        <taxon>Kitasatosporales</taxon>
        <taxon>Streptomycetaceae</taxon>
        <taxon>Streptomyces</taxon>
    </lineage>
</organism>
<evidence type="ECO:0000313" key="5">
    <source>
        <dbReference type="Proteomes" id="UP000642014"/>
    </source>
</evidence>
<keyword evidence="1" id="KW-0472">Membrane</keyword>
<dbReference type="Proteomes" id="UP000326029">
    <property type="component" value="Chromosome"/>
</dbReference>
<protein>
    <recommendedName>
        <fullName evidence="6">Amino acid ABC transporter substrate-binding protein</fullName>
    </recommendedName>
</protein>
<reference evidence="3 4" key="2">
    <citation type="submission" date="2017-09" db="EMBL/GenBank/DDBJ databases">
        <authorList>
            <person name="Lee N."/>
            <person name="Cho B.-K."/>
        </authorList>
    </citation>
    <scope>NUCLEOTIDE SEQUENCE [LARGE SCALE GENOMIC DNA]</scope>
    <source>
        <strain evidence="3 4">ATCC 19740</strain>
    </source>
</reference>
<dbReference type="EMBL" id="CP023693">
    <property type="protein sequence ID" value="QEV33339.1"/>
    <property type="molecule type" value="Genomic_DNA"/>
</dbReference>
<dbReference type="GeneID" id="95455108"/>
<evidence type="ECO:0000256" key="1">
    <source>
        <dbReference type="SAM" id="Phobius"/>
    </source>
</evidence>
<reference evidence="2 5" key="1">
    <citation type="journal article" date="2014" name="Int. J. Syst. Evol. Microbiol.">
        <title>Complete genome sequence of Corynebacterium casei LMG S-19264T (=DSM 44701T), isolated from a smear-ripened cheese.</title>
        <authorList>
            <consortium name="US DOE Joint Genome Institute (JGI-PGF)"/>
            <person name="Walter F."/>
            <person name="Albersmeier A."/>
            <person name="Kalinowski J."/>
            <person name="Ruckert C."/>
        </authorList>
    </citation>
    <scope>NUCLEOTIDE SEQUENCE [LARGE SCALE GENOMIC DNA]</scope>
    <source>
        <strain evidence="2 5">JCM 4205</strain>
    </source>
</reference>
<accession>A0AAV4KPD2</accession>
<dbReference type="InterPro" id="IPR028082">
    <property type="entry name" value="Peripla_BP_I"/>
</dbReference>
<dbReference type="SUPFAM" id="SSF53822">
    <property type="entry name" value="Periplasmic binding protein-like I"/>
    <property type="match status" value="1"/>
</dbReference>
<keyword evidence="1" id="KW-0812">Transmembrane</keyword>
<feature type="transmembrane region" description="Helical" evidence="1">
    <location>
        <begin position="28"/>
        <end position="47"/>
    </location>
</feature>
<sequence>MPDRVTDPSAARPLDRLRRRVRTPRQKLVASLVTAAVVLGLGGYGVVRLTTPEDRSCAAGVERPAGSTECIGVNGDGHDFGVGELGDIARAIGAENASLKPDDHVTVALLLPLTSTDGGMRIKMLNELRGAHAYQYRANHESNEELPKIRVVLANTGKGNAHWRTTVDRLIAMKDSADRLRAVSGVATSSTEVREAVTALTGAGIAVVGTTITADDIANAPGNDRYPGLARVSPTNGDEAKALANFGKKVDATKALLVQDTRSGDHYTDTLKAAFAATLKGTPHAPELFTSPPDPNEEGTTANTFRNITLLICDTRVDTIFFAGRHTQLRQFINALGARGCTHRSFTVLTGDEGSYLGADAKLDRRALRSKLTVRYAALAHPDAWVPAEGREVPATGGSPKAYETFLKDVTRDAKEPPPLADGQAIVAYDAMATAVHAIRQATPQGARHPAAADVATQWPQVKGSLRVEGASGWICLDNYGNPYNKAVPIVELAPNGSQRFVQIAWPEGHPPVAPCLPPKRG</sequence>